<dbReference type="CDD" id="cd21455">
    <property type="entry name" value="DLC-like_DYNLT1_DYNLT3"/>
    <property type="match status" value="1"/>
</dbReference>
<dbReference type="GO" id="GO:0007018">
    <property type="term" value="P:microtubule-based movement"/>
    <property type="evidence" value="ECO:0007669"/>
    <property type="project" value="TreeGrafter"/>
</dbReference>
<dbReference type="GO" id="GO:0005868">
    <property type="term" value="C:cytoplasmic dynein complex"/>
    <property type="evidence" value="ECO:0007669"/>
    <property type="project" value="TreeGrafter"/>
</dbReference>
<proteinExistence type="predicted"/>
<feature type="non-terminal residue" evidence="1">
    <location>
        <position position="1"/>
    </location>
</feature>
<dbReference type="Pfam" id="PF03645">
    <property type="entry name" value="Tctex-1"/>
    <property type="match status" value="1"/>
</dbReference>
<dbReference type="InterPro" id="IPR005334">
    <property type="entry name" value="Tctex-1-like"/>
</dbReference>
<dbReference type="InterPro" id="IPR038586">
    <property type="entry name" value="Tctex-1-like_sf"/>
</dbReference>
<protein>
    <submittedName>
        <fullName evidence="1">Dynein light chain Tctex-type 1</fullName>
    </submittedName>
</protein>
<dbReference type="Gene3D" id="3.30.1140.40">
    <property type="entry name" value="Tctex-1"/>
    <property type="match status" value="1"/>
</dbReference>
<sequence length="107" mass="12127">EVSFSEIQQQVQNKVKEVVDSRLNTYEYDALKVQSVTEKLIDDILTSLSKDKYPFKIMCSVVIAQKVGAGVHNACSSYWDTKRDGLVMYKFENTSVFCIANVFFAAL</sequence>
<accession>A0A146KGL5</accession>
<organism evidence="1">
    <name type="scientific">Trepomonas sp. PC1</name>
    <dbReference type="NCBI Taxonomy" id="1076344"/>
    <lineage>
        <taxon>Eukaryota</taxon>
        <taxon>Metamonada</taxon>
        <taxon>Diplomonadida</taxon>
        <taxon>Hexamitidae</taxon>
        <taxon>Hexamitinae</taxon>
        <taxon>Trepomonas</taxon>
    </lineage>
</organism>
<reference evidence="1" key="1">
    <citation type="submission" date="2015-07" db="EMBL/GenBank/DDBJ databases">
        <title>Adaptation to a free-living lifestyle via gene acquisitions in the diplomonad Trepomonas sp. PC1.</title>
        <authorList>
            <person name="Xu F."/>
            <person name="Jerlstrom-Hultqvist J."/>
            <person name="Kolisko M."/>
            <person name="Simpson A.G.B."/>
            <person name="Roger A.J."/>
            <person name="Svard S.G."/>
            <person name="Andersson J.O."/>
        </authorList>
    </citation>
    <scope>NUCLEOTIDE SEQUENCE</scope>
    <source>
        <strain evidence="1">PC1</strain>
    </source>
</reference>
<dbReference type="PANTHER" id="PTHR21255">
    <property type="entry name" value="T-COMPLEX-ASSOCIATED-TESTIS-EXPRESSED 1/ DYNEIN LIGHT CHAIN"/>
    <property type="match status" value="1"/>
</dbReference>
<gene>
    <name evidence="1" type="ORF">TPC1_11037</name>
</gene>
<dbReference type="GO" id="GO:0005737">
    <property type="term" value="C:cytoplasm"/>
    <property type="evidence" value="ECO:0007669"/>
    <property type="project" value="TreeGrafter"/>
</dbReference>
<evidence type="ECO:0000313" key="1">
    <source>
        <dbReference type="EMBL" id="JAP95832.1"/>
    </source>
</evidence>
<name>A0A146KGL5_9EUKA</name>
<dbReference type="AlphaFoldDB" id="A0A146KGL5"/>
<dbReference type="GO" id="GO:0045505">
    <property type="term" value="F:dynein intermediate chain binding"/>
    <property type="evidence" value="ECO:0007669"/>
    <property type="project" value="TreeGrafter"/>
</dbReference>
<dbReference type="EMBL" id="GDID01000774">
    <property type="protein sequence ID" value="JAP95832.1"/>
    <property type="molecule type" value="Transcribed_RNA"/>
</dbReference>